<feature type="compositionally biased region" description="Gly residues" evidence="1">
    <location>
        <begin position="133"/>
        <end position="173"/>
    </location>
</feature>
<reference evidence="3" key="1">
    <citation type="journal article" date="2019" name="Int. J. Syst. Evol. Microbiol.">
        <title>The Global Catalogue of Microorganisms (GCM) 10K type strain sequencing project: providing services to taxonomists for standard genome sequencing and annotation.</title>
        <authorList>
            <consortium name="The Broad Institute Genomics Platform"/>
            <consortium name="The Broad Institute Genome Sequencing Center for Infectious Disease"/>
            <person name="Wu L."/>
            <person name="Ma J."/>
        </authorList>
    </citation>
    <scope>NUCLEOTIDE SEQUENCE [LARGE SCALE GENOMIC DNA]</scope>
    <source>
        <strain evidence="3">CGMCC 4.7323</strain>
    </source>
</reference>
<evidence type="ECO:0000313" key="3">
    <source>
        <dbReference type="Proteomes" id="UP000600080"/>
    </source>
</evidence>
<accession>A0ABQ2J869</accession>
<evidence type="ECO:0000256" key="1">
    <source>
        <dbReference type="SAM" id="MobiDB-lite"/>
    </source>
</evidence>
<dbReference type="Proteomes" id="UP000600080">
    <property type="component" value="Unassembled WGS sequence"/>
</dbReference>
<keyword evidence="3" id="KW-1185">Reference proteome</keyword>
<dbReference type="GeneID" id="301548049"/>
<sequence length="353" mass="36481">MAGDTFGVETAELAKIEKDWHAVSRRMAELNAQLGQIKETLVTAASIDLAAAPLASLPGFGIAYQVLADVKEIAEVSKRLEESKKKLLGELAGDAEKIKKVKAEYEANEKKIEDALKKIHHRTRHDSPAPPGHTGGGGGGGSTGGGGGGSTGGGGGNGGGGTGGGGGSTGAGGPAPAQGHGDGKWDTQGNWDAWSPGKHHTTTGAGVETAPDTSGLPGERKDIIDRALERVNHRIGYSQSATTNGYRDDCSGFVSAAWGLEPPGLNTYGLMGGNTAHEITKDDLQPGDALIAGDHTVLFGGWADKEHTKYIALEDNGSQGTVSHIIPYPYYSGDAAHERSIGKPYVPYRRNGL</sequence>
<name>A0ABQ2J869_9ACTN</name>
<evidence type="ECO:0008006" key="4">
    <source>
        <dbReference type="Google" id="ProtNLM"/>
    </source>
</evidence>
<comment type="caution">
    <text evidence="2">The sequence shown here is derived from an EMBL/GenBank/DDBJ whole genome shotgun (WGS) entry which is preliminary data.</text>
</comment>
<organism evidence="2 3">
    <name type="scientific">Streptomyces kronopolitis</name>
    <dbReference type="NCBI Taxonomy" id="1612435"/>
    <lineage>
        <taxon>Bacteria</taxon>
        <taxon>Bacillati</taxon>
        <taxon>Actinomycetota</taxon>
        <taxon>Actinomycetes</taxon>
        <taxon>Kitasatosporales</taxon>
        <taxon>Streptomycetaceae</taxon>
        <taxon>Streptomyces</taxon>
    </lineage>
</organism>
<feature type="region of interest" description="Disordered" evidence="1">
    <location>
        <begin position="122"/>
        <end position="219"/>
    </location>
</feature>
<evidence type="ECO:0000313" key="2">
    <source>
        <dbReference type="EMBL" id="GGN42230.1"/>
    </source>
</evidence>
<dbReference type="EMBL" id="BMND01000007">
    <property type="protein sequence ID" value="GGN42230.1"/>
    <property type="molecule type" value="Genomic_DNA"/>
</dbReference>
<proteinExistence type="predicted"/>
<gene>
    <name evidence="2" type="ORF">GCM10012285_22310</name>
</gene>
<protein>
    <recommendedName>
        <fullName evidence="4">NlpC/P60 domain-containing protein</fullName>
    </recommendedName>
</protein>
<dbReference type="Gene3D" id="3.90.1720.10">
    <property type="entry name" value="endopeptidase domain like (from Nostoc punctiforme)"/>
    <property type="match status" value="1"/>
</dbReference>
<dbReference type="RefSeq" id="WP_189097439.1">
    <property type="nucleotide sequence ID" value="NZ_BMND01000007.1"/>
</dbReference>